<keyword evidence="2 5" id="KW-0227">DNA damage</keyword>
<dbReference type="GO" id="GO:0003684">
    <property type="term" value="F:damaged DNA binding"/>
    <property type="evidence" value="ECO:0007669"/>
    <property type="project" value="UniProtKB-UniRule"/>
</dbReference>
<sequence>MVTKPKAVTTPAPATTQQSNSAATTTVSSSTAPAVTQAPAPAPASAPTPTPVSVTPAPTTASSEPAPASAAKQEKPAERPVETPVATTPTSTDSTSGDSSRSNLFEDATSALVTGQSYENMVTEIMSMGYEREQVIAALRASFNNPDRAVEYLLMGIPGDRESQAVVDPPPAASTGAPQSSVAAAAATTTATTTTTSSGGHPLEFLRNQPQFQQMRQIIQQNPSLLPALLQQIGRENPQLLQQISQHQEHFIQMLNEPVQEAGGQGGGGGGGSGGIAEAGGGHMNYIQVTPQEKEAIERLKALGFPEGLVIQAYFACEKNENLAANFLLQQNFDEERVKVEVLAALHGSTGNVQIIGTTFVVFTRVPEAPTLKAGALAGGSRTPRKRLGRGAILAITRASLWLSAVFGWSGLADAAQAELHLQRCGVAAAGPPRGRVCLEAASRCALTAASLCACNAVIAAFPAVGRGDSPENEVGSVNIEPNYANELHEGLSCRDRV</sequence>
<dbReference type="InterPro" id="IPR036353">
    <property type="entry name" value="XPC-bd_sf"/>
</dbReference>
<dbReference type="PANTHER" id="PTHR10621:SF13">
    <property type="entry name" value="UV EXCISION REPAIR PROTEIN RAD23 HOMOLOG B"/>
    <property type="match status" value="1"/>
</dbReference>
<dbReference type="FunFam" id="1.10.8.10:FF:000002">
    <property type="entry name" value="UV excision repair protein RAD23 homolog"/>
    <property type="match status" value="1"/>
</dbReference>
<comment type="function">
    <text evidence="5">Multiubiquitin chain receptor involved in modulation of proteasomal degradation. Involved in nucleotide excision repair.</text>
</comment>
<dbReference type="InterPro" id="IPR009060">
    <property type="entry name" value="UBA-like_sf"/>
</dbReference>
<dbReference type="InterPro" id="IPR015360">
    <property type="entry name" value="XPC-bd"/>
</dbReference>
<organism evidence="8 9">
    <name type="scientific">Bison bison bison</name>
    <name type="common">North American plains bison</name>
    <dbReference type="NCBI Taxonomy" id="43346"/>
    <lineage>
        <taxon>Eukaryota</taxon>
        <taxon>Metazoa</taxon>
        <taxon>Chordata</taxon>
        <taxon>Craniata</taxon>
        <taxon>Vertebrata</taxon>
        <taxon>Euteleostomi</taxon>
        <taxon>Mammalia</taxon>
        <taxon>Eutheria</taxon>
        <taxon>Laurasiatheria</taxon>
        <taxon>Artiodactyla</taxon>
        <taxon>Ruminantia</taxon>
        <taxon>Pecora</taxon>
        <taxon>Bovidae</taxon>
        <taxon>Bovinae</taxon>
        <taxon>Bison</taxon>
    </lineage>
</organism>
<reference evidence="9" key="1">
    <citation type="submission" date="2025-08" db="UniProtKB">
        <authorList>
            <consortium name="RefSeq"/>
        </authorList>
    </citation>
    <scope>IDENTIFICATION</scope>
    <source>
        <tissue evidence="9">Blood</tissue>
    </source>
</reference>
<evidence type="ECO:0000256" key="1">
    <source>
        <dbReference type="ARBA" id="ARBA00022737"/>
    </source>
</evidence>
<dbReference type="RefSeq" id="XP_010841920.1">
    <property type="nucleotide sequence ID" value="XM_010843618.1"/>
</dbReference>
<dbReference type="Pfam" id="PF09280">
    <property type="entry name" value="XPC-binding"/>
    <property type="match status" value="1"/>
</dbReference>
<dbReference type="SUPFAM" id="SSF101238">
    <property type="entry name" value="XPC-binding domain"/>
    <property type="match status" value="1"/>
</dbReference>
<dbReference type="CTD" id="5887"/>
<evidence type="ECO:0000259" key="7">
    <source>
        <dbReference type="PROSITE" id="PS50030"/>
    </source>
</evidence>
<dbReference type="CDD" id="cd14426">
    <property type="entry name" value="UBA1_HR23B"/>
    <property type="match status" value="1"/>
</dbReference>
<dbReference type="GeneID" id="104991218"/>
<evidence type="ECO:0000313" key="8">
    <source>
        <dbReference type="Proteomes" id="UP000515208"/>
    </source>
</evidence>
<feature type="domain" description="UBA" evidence="7">
    <location>
        <begin position="116"/>
        <end position="156"/>
    </location>
</feature>
<feature type="compositionally biased region" description="Low complexity" evidence="6">
    <location>
        <begin position="51"/>
        <end position="71"/>
    </location>
</feature>
<dbReference type="GO" id="GO:0006289">
    <property type="term" value="P:nucleotide-excision repair"/>
    <property type="evidence" value="ECO:0007669"/>
    <property type="project" value="UniProtKB-UniRule"/>
</dbReference>
<dbReference type="Gene3D" id="1.10.10.540">
    <property type="entry name" value="XPC-binding domain"/>
    <property type="match status" value="1"/>
</dbReference>
<accession>A0A6P3HTP0</accession>
<comment type="similarity">
    <text evidence="5">Belongs to the RAD23 family.</text>
</comment>
<dbReference type="Pfam" id="PF00627">
    <property type="entry name" value="UBA"/>
    <property type="match status" value="2"/>
</dbReference>
<feature type="compositionally biased region" description="Basic and acidic residues" evidence="6">
    <location>
        <begin position="72"/>
        <end position="81"/>
    </location>
</feature>
<keyword evidence="8" id="KW-1185">Reference proteome</keyword>
<dbReference type="GO" id="GO:0070628">
    <property type="term" value="F:proteasome binding"/>
    <property type="evidence" value="ECO:0007669"/>
    <property type="project" value="TreeGrafter"/>
</dbReference>
<dbReference type="Proteomes" id="UP000515208">
    <property type="component" value="Unplaced"/>
</dbReference>
<dbReference type="SMART" id="SM00165">
    <property type="entry name" value="UBA"/>
    <property type="match status" value="2"/>
</dbReference>
<dbReference type="InterPro" id="IPR015940">
    <property type="entry name" value="UBA"/>
</dbReference>
<dbReference type="PANTHER" id="PTHR10621">
    <property type="entry name" value="UV EXCISION REPAIR PROTEIN RAD23"/>
    <property type="match status" value="1"/>
</dbReference>
<evidence type="ECO:0000256" key="6">
    <source>
        <dbReference type="SAM" id="MobiDB-lite"/>
    </source>
</evidence>
<dbReference type="CDD" id="cd14428">
    <property type="entry name" value="UBA2_HR23B"/>
    <property type="match status" value="1"/>
</dbReference>
<dbReference type="GO" id="GO:0031593">
    <property type="term" value="F:polyubiquitin modification-dependent protein binding"/>
    <property type="evidence" value="ECO:0007669"/>
    <property type="project" value="UniProtKB-UniRule"/>
</dbReference>
<feature type="compositionally biased region" description="Low complexity" evidence="6">
    <location>
        <begin position="82"/>
        <end position="102"/>
    </location>
</feature>
<proteinExistence type="inferred from homology"/>
<dbReference type="GO" id="GO:0005829">
    <property type="term" value="C:cytosol"/>
    <property type="evidence" value="ECO:0007669"/>
    <property type="project" value="TreeGrafter"/>
</dbReference>
<gene>
    <name evidence="9" type="primary">RAD23B</name>
</gene>
<dbReference type="Gene3D" id="1.10.8.10">
    <property type="entry name" value="DNA helicase RuvA subunit, C-terminal domain"/>
    <property type="match status" value="2"/>
</dbReference>
<feature type="region of interest" description="Disordered" evidence="6">
    <location>
        <begin position="1"/>
        <end position="104"/>
    </location>
</feature>
<evidence type="ECO:0000313" key="9">
    <source>
        <dbReference type="RefSeq" id="XP_010841920.1"/>
    </source>
</evidence>
<dbReference type="FunFam" id="1.10.8.10:FF:000003">
    <property type="entry name" value="UV excision repair protein RAD23 homolog"/>
    <property type="match status" value="1"/>
</dbReference>
<keyword evidence="5" id="KW-0963">Cytoplasm</keyword>
<feature type="compositionally biased region" description="Pro residues" evidence="6">
    <location>
        <begin position="40"/>
        <end position="50"/>
    </location>
</feature>
<dbReference type="SMART" id="SM00727">
    <property type="entry name" value="STI1"/>
    <property type="match status" value="1"/>
</dbReference>
<dbReference type="FunFam" id="1.10.10.540:FF:000001">
    <property type="entry name" value="UV excision repair protein RAD23 B"/>
    <property type="match status" value="1"/>
</dbReference>
<dbReference type="GO" id="GO:0005654">
    <property type="term" value="C:nucleoplasm"/>
    <property type="evidence" value="ECO:0007669"/>
    <property type="project" value="TreeGrafter"/>
</dbReference>
<feature type="domain" description="UBA" evidence="7">
    <location>
        <begin position="291"/>
        <end position="331"/>
    </location>
</feature>
<dbReference type="GO" id="GO:0043161">
    <property type="term" value="P:proteasome-mediated ubiquitin-dependent protein catabolic process"/>
    <property type="evidence" value="ECO:0007669"/>
    <property type="project" value="UniProtKB-UniRule"/>
</dbReference>
<dbReference type="PRINTS" id="PR01839">
    <property type="entry name" value="RAD23PROTEIN"/>
</dbReference>
<feature type="compositionally biased region" description="Low complexity" evidence="6">
    <location>
        <begin position="183"/>
        <end position="196"/>
    </location>
</feature>
<evidence type="ECO:0000256" key="5">
    <source>
        <dbReference type="RuleBase" id="RU367049"/>
    </source>
</evidence>
<evidence type="ECO:0000256" key="2">
    <source>
        <dbReference type="ARBA" id="ARBA00022763"/>
    </source>
</evidence>
<keyword evidence="1" id="KW-0677">Repeat</keyword>
<protein>
    <recommendedName>
        <fullName evidence="5">UV excision repair protein RAD23</fullName>
    </recommendedName>
</protein>
<dbReference type="AlphaFoldDB" id="A0A6P3HTP0"/>
<dbReference type="PROSITE" id="PS50030">
    <property type="entry name" value="UBA"/>
    <property type="match status" value="2"/>
</dbReference>
<keyword evidence="3 5" id="KW-0234">DNA repair</keyword>
<dbReference type="NCBIfam" id="TIGR00601">
    <property type="entry name" value="rad23"/>
    <property type="match status" value="1"/>
</dbReference>
<evidence type="ECO:0000256" key="3">
    <source>
        <dbReference type="ARBA" id="ARBA00023204"/>
    </source>
</evidence>
<dbReference type="InterPro" id="IPR006636">
    <property type="entry name" value="STI1_HS-bd"/>
</dbReference>
<dbReference type="SUPFAM" id="SSF46934">
    <property type="entry name" value="UBA-like"/>
    <property type="match status" value="2"/>
</dbReference>
<name>A0A6P3HTP0_BISBB</name>
<feature type="region of interest" description="Disordered" evidence="6">
    <location>
        <begin position="164"/>
        <end position="202"/>
    </location>
</feature>
<dbReference type="InterPro" id="IPR004806">
    <property type="entry name" value="Rad23"/>
</dbReference>
<comment type="subcellular location">
    <subcellularLocation>
        <location evidence="5">Nucleus</location>
    </subcellularLocation>
    <subcellularLocation>
        <location evidence="5">Cytoplasm</location>
    </subcellularLocation>
</comment>
<evidence type="ECO:0000256" key="4">
    <source>
        <dbReference type="ARBA" id="ARBA00023242"/>
    </source>
</evidence>
<keyword evidence="4 5" id="KW-0539">Nucleus</keyword>
<feature type="compositionally biased region" description="Low complexity" evidence="6">
    <location>
        <begin position="1"/>
        <end position="39"/>
    </location>
</feature>
<dbReference type="KEGG" id="bbis:104991218"/>
<dbReference type="GO" id="GO:0043130">
    <property type="term" value="F:ubiquitin binding"/>
    <property type="evidence" value="ECO:0007669"/>
    <property type="project" value="UniProtKB-UniRule"/>
</dbReference>